<proteinExistence type="predicted"/>
<accession>A0A062V0G5</accession>
<evidence type="ECO:0000313" key="2">
    <source>
        <dbReference type="Proteomes" id="UP000027153"/>
    </source>
</evidence>
<dbReference type="Proteomes" id="UP000027153">
    <property type="component" value="Unassembled WGS sequence"/>
</dbReference>
<organism evidence="1 2">
    <name type="scientific">Candidatus Methanoperedens nitratireducens</name>
    <dbReference type="NCBI Taxonomy" id="1392998"/>
    <lineage>
        <taxon>Archaea</taxon>
        <taxon>Methanobacteriati</taxon>
        <taxon>Methanobacteriota</taxon>
        <taxon>Stenosarchaea group</taxon>
        <taxon>Methanomicrobia</taxon>
        <taxon>Methanosarcinales</taxon>
        <taxon>ANME-2 cluster</taxon>
        <taxon>Candidatus Methanoperedentaceae</taxon>
        <taxon>Candidatus Methanoperedens</taxon>
    </lineage>
</organism>
<comment type="caution">
    <text evidence="1">The sequence shown here is derived from an EMBL/GenBank/DDBJ whole genome shotgun (WGS) entry which is preliminary data.</text>
</comment>
<evidence type="ECO:0000313" key="1">
    <source>
        <dbReference type="EMBL" id="KCZ72636.1"/>
    </source>
</evidence>
<dbReference type="AlphaFoldDB" id="A0A062V0G5"/>
<reference evidence="1 2" key="1">
    <citation type="journal article" date="2013" name="Nature">
        <title>Anaerobic oxidation of methane coupled to nitrate reduction in a novel archaeal lineage.</title>
        <authorList>
            <person name="Haroon M.F."/>
            <person name="Hu S."/>
            <person name="Shi Y."/>
            <person name="Imelfort M."/>
            <person name="Keller J."/>
            <person name="Hugenholtz P."/>
            <person name="Yuan Z."/>
            <person name="Tyson G.W."/>
        </authorList>
    </citation>
    <scope>NUCLEOTIDE SEQUENCE [LARGE SCALE GENOMIC DNA]</scope>
    <source>
        <strain evidence="1 2">ANME-2d</strain>
    </source>
</reference>
<name>A0A062V0G5_9EURY</name>
<sequence length="67" mass="8243">MFERYDNFAEKHRFHRIYAIPKGVAFKKEPFISFFLYLPESWYIDDYQRLPKTIGNSFIHCKVSYEL</sequence>
<protein>
    <submittedName>
        <fullName evidence="1">Uncharacterized protein</fullName>
    </submittedName>
</protein>
<keyword evidence="2" id="KW-1185">Reference proteome</keyword>
<dbReference type="EMBL" id="JMIY01000002">
    <property type="protein sequence ID" value="KCZ72636.1"/>
    <property type="molecule type" value="Genomic_DNA"/>
</dbReference>
<gene>
    <name evidence="1" type="ORF">ANME2D_01067</name>
</gene>